<dbReference type="SUPFAM" id="SSF55008">
    <property type="entry name" value="HMA, heavy metal-associated domain"/>
    <property type="match status" value="1"/>
</dbReference>
<evidence type="ECO:0000256" key="4">
    <source>
        <dbReference type="ARBA" id="ARBA00023008"/>
    </source>
</evidence>
<evidence type="ECO:0000256" key="8">
    <source>
        <dbReference type="ARBA" id="ARBA00038171"/>
    </source>
</evidence>
<keyword evidence="4" id="KW-0186">Copper</keyword>
<evidence type="ECO:0000313" key="14">
    <source>
        <dbReference type="Proteomes" id="UP000827092"/>
    </source>
</evidence>
<dbReference type="InterPro" id="IPR051881">
    <property type="entry name" value="Copper_transport_ATOX1-like"/>
</dbReference>
<evidence type="ECO:0000256" key="1">
    <source>
        <dbReference type="ARBA" id="ARBA00022448"/>
    </source>
</evidence>
<proteinExistence type="inferred from homology"/>
<dbReference type="PROSITE" id="PS50846">
    <property type="entry name" value="HMA_2"/>
    <property type="match status" value="1"/>
</dbReference>
<dbReference type="Pfam" id="PF00403">
    <property type="entry name" value="HMA"/>
    <property type="match status" value="1"/>
</dbReference>
<dbReference type="PANTHER" id="PTHR46365">
    <property type="entry name" value="COPPER TRANSPORT PROTEIN ATOX1"/>
    <property type="match status" value="1"/>
</dbReference>
<dbReference type="CDD" id="cd00371">
    <property type="entry name" value="HMA"/>
    <property type="match status" value="1"/>
</dbReference>
<keyword evidence="5" id="KW-0406">Ion transport</keyword>
<accession>A0AAV6UZ19</accession>
<keyword evidence="3" id="KW-0187">Copper transport</keyword>
<dbReference type="GO" id="GO:0046872">
    <property type="term" value="F:metal ion binding"/>
    <property type="evidence" value="ECO:0007669"/>
    <property type="project" value="UniProtKB-KW"/>
</dbReference>
<name>A0AAV6UZ19_9ARAC</name>
<dbReference type="AlphaFoldDB" id="A0AAV6UZ19"/>
<protein>
    <recommendedName>
        <fullName evidence="9">Copper transport protein ATOX1</fullName>
    </recommendedName>
    <alternativeName>
        <fullName evidence="10">Metal transport protein ATX1</fullName>
    </alternativeName>
</protein>
<keyword evidence="14" id="KW-1185">Reference proteome</keyword>
<comment type="similarity">
    <text evidence="8">Belongs to the ATX1 family.</text>
</comment>
<dbReference type="InterPro" id="IPR006121">
    <property type="entry name" value="HMA_dom"/>
</dbReference>
<dbReference type="PANTHER" id="PTHR46365:SF1">
    <property type="entry name" value="COPPER TRANSPORT PROTEIN ATOX1"/>
    <property type="match status" value="1"/>
</dbReference>
<dbReference type="GO" id="GO:0016531">
    <property type="term" value="F:copper chaperone activity"/>
    <property type="evidence" value="ECO:0007669"/>
    <property type="project" value="TreeGrafter"/>
</dbReference>
<evidence type="ECO:0000256" key="5">
    <source>
        <dbReference type="ARBA" id="ARBA00023065"/>
    </source>
</evidence>
<comment type="subunit">
    <text evidence="11">Homodimer. Interacts with ATP7B. Interacts with ATP7A. Interacts (via dimer form) with SLC31A1 (via C-terminal domain); this interaction improves ATOX1 stability and controls intracellular Cu(I) levels.</text>
</comment>
<keyword evidence="1" id="KW-0813">Transport</keyword>
<dbReference type="Gene3D" id="3.30.70.100">
    <property type="match status" value="1"/>
</dbReference>
<keyword evidence="6" id="KW-0143">Chaperone</keyword>
<evidence type="ECO:0000256" key="9">
    <source>
        <dbReference type="ARBA" id="ARBA00040962"/>
    </source>
</evidence>
<keyword evidence="2" id="KW-0479">Metal-binding</keyword>
<dbReference type="GO" id="GO:0005829">
    <property type="term" value="C:cytosol"/>
    <property type="evidence" value="ECO:0007669"/>
    <property type="project" value="TreeGrafter"/>
</dbReference>
<evidence type="ECO:0000313" key="13">
    <source>
        <dbReference type="EMBL" id="KAG8189472.1"/>
    </source>
</evidence>
<dbReference type="GO" id="GO:0006825">
    <property type="term" value="P:copper ion transport"/>
    <property type="evidence" value="ECO:0007669"/>
    <property type="project" value="UniProtKB-KW"/>
</dbReference>
<feature type="domain" description="HMA" evidence="12">
    <location>
        <begin position="3"/>
        <end position="68"/>
    </location>
</feature>
<gene>
    <name evidence="13" type="ORF">JTE90_018124</name>
</gene>
<dbReference type="InterPro" id="IPR036163">
    <property type="entry name" value="HMA_dom_sf"/>
</dbReference>
<comment type="caution">
    <text evidence="13">The sequence shown here is derived from an EMBL/GenBank/DDBJ whole genome shotgun (WGS) entry which is preliminary data.</text>
</comment>
<evidence type="ECO:0000256" key="11">
    <source>
        <dbReference type="ARBA" id="ARBA00046351"/>
    </source>
</evidence>
<evidence type="ECO:0000259" key="12">
    <source>
        <dbReference type="PROSITE" id="PS50846"/>
    </source>
</evidence>
<evidence type="ECO:0000256" key="10">
    <source>
        <dbReference type="ARBA" id="ARBA00043201"/>
    </source>
</evidence>
<evidence type="ECO:0000256" key="6">
    <source>
        <dbReference type="ARBA" id="ARBA00023186"/>
    </source>
</evidence>
<sequence length="74" mass="8470">MSTQIYEFHVEIHCENCTAAVRKVVGKLKGTILDDFTVDLETQILSVTSSMSPEKIMEKFQNKGLECTYIRIKE</sequence>
<dbReference type="EMBL" id="JAFNEN010000214">
    <property type="protein sequence ID" value="KAG8189472.1"/>
    <property type="molecule type" value="Genomic_DNA"/>
</dbReference>
<reference evidence="13 14" key="1">
    <citation type="journal article" date="2022" name="Nat. Ecol. Evol.">
        <title>A masculinizing supergene underlies an exaggerated male reproductive morph in a spider.</title>
        <authorList>
            <person name="Hendrickx F."/>
            <person name="De Corte Z."/>
            <person name="Sonet G."/>
            <person name="Van Belleghem S.M."/>
            <person name="Kostlbacher S."/>
            <person name="Vangestel C."/>
        </authorList>
    </citation>
    <scope>NUCLEOTIDE SEQUENCE [LARGE SCALE GENOMIC DNA]</scope>
    <source>
        <strain evidence="13">W744_W776</strain>
    </source>
</reference>
<evidence type="ECO:0000256" key="3">
    <source>
        <dbReference type="ARBA" id="ARBA00022796"/>
    </source>
</evidence>
<organism evidence="13 14">
    <name type="scientific">Oedothorax gibbosus</name>
    <dbReference type="NCBI Taxonomy" id="931172"/>
    <lineage>
        <taxon>Eukaryota</taxon>
        <taxon>Metazoa</taxon>
        <taxon>Ecdysozoa</taxon>
        <taxon>Arthropoda</taxon>
        <taxon>Chelicerata</taxon>
        <taxon>Arachnida</taxon>
        <taxon>Araneae</taxon>
        <taxon>Araneomorphae</taxon>
        <taxon>Entelegynae</taxon>
        <taxon>Araneoidea</taxon>
        <taxon>Linyphiidae</taxon>
        <taxon>Erigoninae</taxon>
        <taxon>Oedothorax</taxon>
    </lineage>
</organism>
<evidence type="ECO:0000256" key="7">
    <source>
        <dbReference type="ARBA" id="ARBA00037651"/>
    </source>
</evidence>
<evidence type="ECO:0000256" key="2">
    <source>
        <dbReference type="ARBA" id="ARBA00022723"/>
    </source>
</evidence>
<dbReference type="Proteomes" id="UP000827092">
    <property type="component" value="Unassembled WGS sequence"/>
</dbReference>
<comment type="function">
    <text evidence="7">Binds and deliver cytosolic copper to the copper ATPase proteins. May be important in cellular antioxidant defense.</text>
</comment>